<dbReference type="Proteomes" id="UP001609821">
    <property type="component" value="Unassembled WGS sequence"/>
</dbReference>
<sequence>MTKNIFYEHALDLMESTVNGFSLRVPAPRRAQFRHSFVYRHVEKTVHQALVQKLARMVSTLRAARLLLDAGFVQEQAALQRILDEIIEDISFLSFSVILGNSEPSHKNYLEWFFQEEFDPNDAVVTSKSRASVPRRKIQAYLDRCVSGPKGSSKDLDASRTVSKAYSGFVHAASPQIMDMYGGVPPRFHMRGMLGTERQAEHSADLWNYFYRGIIACCLSAKAFGDEELFVSIRKFEAEFLRETGSDYQSNEWLQI</sequence>
<evidence type="ECO:0000313" key="1">
    <source>
        <dbReference type="EMBL" id="MFH6568612.1"/>
    </source>
</evidence>
<accession>A0ABW7M3Z4</accession>
<name>A0ABW7M3Z4_9PSED</name>
<keyword evidence="2" id="KW-1185">Reference proteome</keyword>
<proteinExistence type="predicted"/>
<organism evidence="1 2">
    <name type="scientific">Pseudomonas kulmbachensis</name>
    <dbReference type="NCBI Taxonomy" id="3043408"/>
    <lineage>
        <taxon>Bacteria</taxon>
        <taxon>Pseudomonadati</taxon>
        <taxon>Pseudomonadota</taxon>
        <taxon>Gammaproteobacteria</taxon>
        <taxon>Pseudomonadales</taxon>
        <taxon>Pseudomonadaceae</taxon>
        <taxon>Pseudomonas</taxon>
    </lineage>
</organism>
<gene>
    <name evidence="1" type="ORF">ACHMWK_21890</name>
</gene>
<comment type="caution">
    <text evidence="1">The sequence shown here is derived from an EMBL/GenBank/DDBJ whole genome shotgun (WGS) entry which is preliminary data.</text>
</comment>
<evidence type="ECO:0000313" key="2">
    <source>
        <dbReference type="Proteomes" id="UP001609821"/>
    </source>
</evidence>
<dbReference type="EMBL" id="JBINXB010000047">
    <property type="protein sequence ID" value="MFH6568612.1"/>
    <property type="molecule type" value="Genomic_DNA"/>
</dbReference>
<protein>
    <submittedName>
        <fullName evidence="1">Uncharacterized protein</fullName>
    </submittedName>
</protein>
<dbReference type="RefSeq" id="WP_395247572.1">
    <property type="nucleotide sequence ID" value="NZ_JBINXA010000062.1"/>
</dbReference>
<reference evidence="1 2" key="1">
    <citation type="submission" date="2024-10" db="EMBL/GenBank/DDBJ databases">
        <title>Aeromonas and Pseudomonas from the Cagarras Archipelago, Rio de Janeiro, Brazil.</title>
        <authorList>
            <person name="Canellas A.L.B."/>
            <person name="Laport M.S."/>
        </authorList>
    </citation>
    <scope>NUCLEOTIDE SEQUENCE [LARGE SCALE GENOMIC DNA]</scope>
    <source>
        <strain evidence="1 2">CPF-4</strain>
    </source>
</reference>